<dbReference type="EMBL" id="CP017078">
    <property type="protein sequence ID" value="AOR81058.1"/>
    <property type="molecule type" value="Genomic_DNA"/>
</dbReference>
<proteinExistence type="predicted"/>
<organism evidence="3 4">
    <name type="scientific">Novosphingobium resinovorum</name>
    <dbReference type="NCBI Taxonomy" id="158500"/>
    <lineage>
        <taxon>Bacteria</taxon>
        <taxon>Pseudomonadati</taxon>
        <taxon>Pseudomonadota</taxon>
        <taxon>Alphaproteobacteria</taxon>
        <taxon>Sphingomonadales</taxon>
        <taxon>Sphingomonadaceae</taxon>
        <taxon>Novosphingobium</taxon>
    </lineage>
</organism>
<accession>A0A031J530</accession>
<evidence type="ECO:0000259" key="1">
    <source>
        <dbReference type="SMART" id="SM00421"/>
    </source>
</evidence>
<reference evidence="2" key="2">
    <citation type="submission" date="2016-08" db="EMBL/GenBank/DDBJ databases">
        <authorList>
            <person name="Seilhamer J.J."/>
        </authorList>
    </citation>
    <scope>NUCLEOTIDE SEQUENCE [LARGE SCALE GENOMIC DNA]</scope>
    <source>
        <strain evidence="2">SA1</strain>
        <plasmid evidence="2">pSA3</plasmid>
    </source>
</reference>
<dbReference type="GO" id="GO:0003677">
    <property type="term" value="F:DNA binding"/>
    <property type="evidence" value="ECO:0007669"/>
    <property type="project" value="InterPro"/>
</dbReference>
<dbReference type="EMBL" id="JFYZ01000079">
    <property type="protein sequence ID" value="EZP68578.1"/>
    <property type="molecule type" value="Genomic_DNA"/>
</dbReference>
<evidence type="ECO:0000313" key="3">
    <source>
        <dbReference type="EMBL" id="EZP68578.1"/>
    </source>
</evidence>
<dbReference type="OrthoDB" id="7855389at2"/>
<reference evidence="5" key="3">
    <citation type="journal article" date="2017" name="J. Biotechnol.">
        <title>Complete genome sequence of Novosphingobium resinovorum SA1, a versatile xenobiotic-degrading bacterium capable of utilizing sulfanilic acid.</title>
        <authorList>
            <person name="Hegedus B."/>
            <person name="Kos P.B."/>
            <person name="Balint B."/>
            <person name="Maroti G."/>
            <person name="Gan H.M."/>
            <person name="Perei K."/>
            <person name="Rakhely G."/>
        </authorList>
    </citation>
    <scope>NUCLEOTIDE SEQUENCE [LARGE SCALE GENOMIC DNA]</scope>
    <source>
        <strain evidence="5">SA1</strain>
    </source>
</reference>
<feature type="domain" description="HTH luxR-type" evidence="1">
    <location>
        <begin position="301"/>
        <end position="358"/>
    </location>
</feature>
<dbReference type="InterPro" id="IPR016032">
    <property type="entry name" value="Sig_transdc_resp-reg_C-effctor"/>
</dbReference>
<dbReference type="PATRIC" id="fig|158500.4.peg.5679"/>
<geneLocation type="plasmid" evidence="2 5">
    <name>pSA3</name>
</geneLocation>
<dbReference type="Proteomes" id="UP000094626">
    <property type="component" value="Plasmid pSA3"/>
</dbReference>
<evidence type="ECO:0000313" key="2">
    <source>
        <dbReference type="EMBL" id="AOR81058.1"/>
    </source>
</evidence>
<evidence type="ECO:0000313" key="5">
    <source>
        <dbReference type="Proteomes" id="UP000094626"/>
    </source>
</evidence>
<gene>
    <name evidence="2" type="ORF">BES08_29645</name>
    <name evidence="3" type="ORF">BV97_05599</name>
</gene>
<dbReference type="AlphaFoldDB" id="A0A031J530"/>
<dbReference type="Proteomes" id="UP000024329">
    <property type="component" value="Unassembled WGS sequence"/>
</dbReference>
<reference evidence="3 4" key="1">
    <citation type="submission" date="2014-03" db="EMBL/GenBank/DDBJ databases">
        <title>Whole genome sequence of Novosphingobium resinovorum KF1.</title>
        <authorList>
            <person name="Gan H.M."/>
            <person name="Gan H.Y."/>
            <person name="Chew T.H."/>
            <person name="Savka M.A."/>
        </authorList>
    </citation>
    <scope>NUCLEOTIDE SEQUENCE [LARGE SCALE GENOMIC DNA]</scope>
    <source>
        <strain evidence="3 4">KF1</strain>
    </source>
</reference>
<protein>
    <submittedName>
        <fullName evidence="3">Regulatory protein LuxR</fullName>
    </submittedName>
</protein>
<dbReference type="eggNOG" id="COG2771">
    <property type="taxonomic scope" value="Bacteria"/>
</dbReference>
<dbReference type="GO" id="GO:0006355">
    <property type="term" value="P:regulation of DNA-templated transcription"/>
    <property type="evidence" value="ECO:0007669"/>
    <property type="project" value="InterPro"/>
</dbReference>
<dbReference type="InterPro" id="IPR036388">
    <property type="entry name" value="WH-like_DNA-bd_sf"/>
</dbReference>
<dbReference type="Gene3D" id="1.10.10.10">
    <property type="entry name" value="Winged helix-like DNA-binding domain superfamily/Winged helix DNA-binding domain"/>
    <property type="match status" value="1"/>
</dbReference>
<name>A0A031J530_9SPHN</name>
<dbReference type="SMART" id="SM00421">
    <property type="entry name" value="HTH_LUXR"/>
    <property type="match status" value="1"/>
</dbReference>
<keyword evidence="2" id="KW-0614">Plasmid</keyword>
<dbReference type="KEGG" id="nre:BES08_29645"/>
<dbReference type="SUPFAM" id="SSF46894">
    <property type="entry name" value="C-terminal effector domain of the bipartite response regulators"/>
    <property type="match status" value="1"/>
</dbReference>
<keyword evidence="5" id="KW-1185">Reference proteome</keyword>
<sequence>MKTISSGLSEALLGGVYEIPLWAGFIRCLKDAVGADHVVFAFRPPMRPTREWIILLSDHANLANFRESYDSFYPPDWLPPGIDLPEGRSHSLSAALASEGEETRQRHIDFLKLSGISAGRQMRVREPSGVEAWISVARHHGDFSAEHDMVLDDLAPILRGVLRLYATIERERFAALVSGDAIRRLHFGWVALDSDGCIVGSDEQAEQLLASSGVLRRGPSDKLVSDRLETGREIAATIQRFTRDRETSARALSISHDPLLEMLLLPINRTTIAIRKPAVAVAYLHGDNWGGANRWRRLAELFGLLPREAKLAFALTRGMSLTEAAQHFGWTESTARTYSKSIYMKTGARGLPDLVRLVMRSVVALAPDP</sequence>
<dbReference type="RefSeq" id="WP_036530890.1">
    <property type="nucleotide sequence ID" value="NZ_CP017078.1"/>
</dbReference>
<dbReference type="InterPro" id="IPR000792">
    <property type="entry name" value="Tscrpt_reg_LuxR_C"/>
</dbReference>
<evidence type="ECO:0000313" key="4">
    <source>
        <dbReference type="Proteomes" id="UP000024329"/>
    </source>
</evidence>